<protein>
    <submittedName>
        <fullName evidence="1">Uncharacterized protein</fullName>
    </submittedName>
</protein>
<gene>
    <name evidence="1" type="ORF">GALMADRAFT_247271</name>
</gene>
<evidence type="ECO:0000313" key="1">
    <source>
        <dbReference type="EMBL" id="KDR76088.1"/>
    </source>
</evidence>
<dbReference type="AlphaFoldDB" id="A0A067TAR4"/>
<sequence length="70" mass="7869">MGIQEQRDVPPVEFVVSFMFTDAGRKLLAKGCWLGDWDAIWGTCCLVRAKECPDFVYLLRCSGSCKCCSK</sequence>
<evidence type="ECO:0000313" key="2">
    <source>
        <dbReference type="Proteomes" id="UP000027222"/>
    </source>
</evidence>
<dbReference type="HOGENOM" id="CLU_2757942_0_0_1"/>
<reference evidence="2" key="1">
    <citation type="journal article" date="2014" name="Proc. Natl. Acad. Sci. U.S.A.">
        <title>Extensive sampling of basidiomycete genomes demonstrates inadequacy of the white-rot/brown-rot paradigm for wood decay fungi.</title>
        <authorList>
            <person name="Riley R."/>
            <person name="Salamov A.A."/>
            <person name="Brown D.W."/>
            <person name="Nagy L.G."/>
            <person name="Floudas D."/>
            <person name="Held B.W."/>
            <person name="Levasseur A."/>
            <person name="Lombard V."/>
            <person name="Morin E."/>
            <person name="Otillar R."/>
            <person name="Lindquist E.A."/>
            <person name="Sun H."/>
            <person name="LaButti K.M."/>
            <person name="Schmutz J."/>
            <person name="Jabbour D."/>
            <person name="Luo H."/>
            <person name="Baker S.E."/>
            <person name="Pisabarro A.G."/>
            <person name="Walton J.D."/>
            <person name="Blanchette R.A."/>
            <person name="Henrissat B."/>
            <person name="Martin F."/>
            <person name="Cullen D."/>
            <person name="Hibbett D.S."/>
            <person name="Grigoriev I.V."/>
        </authorList>
    </citation>
    <scope>NUCLEOTIDE SEQUENCE [LARGE SCALE GENOMIC DNA]</scope>
    <source>
        <strain evidence="2">CBS 339.88</strain>
    </source>
</reference>
<dbReference type="EMBL" id="KL142379">
    <property type="protein sequence ID" value="KDR76088.1"/>
    <property type="molecule type" value="Genomic_DNA"/>
</dbReference>
<accession>A0A067TAR4</accession>
<name>A0A067TAR4_GALM3</name>
<proteinExistence type="predicted"/>
<organism evidence="1 2">
    <name type="scientific">Galerina marginata (strain CBS 339.88)</name>
    <dbReference type="NCBI Taxonomy" id="685588"/>
    <lineage>
        <taxon>Eukaryota</taxon>
        <taxon>Fungi</taxon>
        <taxon>Dikarya</taxon>
        <taxon>Basidiomycota</taxon>
        <taxon>Agaricomycotina</taxon>
        <taxon>Agaricomycetes</taxon>
        <taxon>Agaricomycetidae</taxon>
        <taxon>Agaricales</taxon>
        <taxon>Agaricineae</taxon>
        <taxon>Strophariaceae</taxon>
        <taxon>Galerina</taxon>
    </lineage>
</organism>
<dbReference type="Proteomes" id="UP000027222">
    <property type="component" value="Unassembled WGS sequence"/>
</dbReference>
<keyword evidence="2" id="KW-1185">Reference proteome</keyword>